<dbReference type="AlphaFoldDB" id="A0A2N7WCU5"/>
<proteinExistence type="predicted"/>
<keyword evidence="3" id="KW-1185">Reference proteome</keyword>
<dbReference type="Proteomes" id="UP000235347">
    <property type="component" value="Unassembled WGS sequence"/>
</dbReference>
<dbReference type="PANTHER" id="PTHR45947:SF3">
    <property type="entry name" value="SULFOQUINOVOSYL TRANSFERASE SQD2"/>
    <property type="match status" value="1"/>
</dbReference>
<comment type="caution">
    <text evidence="2">The sequence shown here is derived from an EMBL/GenBank/DDBJ whole genome shotgun (WGS) entry which is preliminary data.</text>
</comment>
<dbReference type="InterPro" id="IPR050194">
    <property type="entry name" value="Glycosyltransferase_grp1"/>
</dbReference>
<dbReference type="InterPro" id="IPR001296">
    <property type="entry name" value="Glyco_trans_1"/>
</dbReference>
<evidence type="ECO:0000313" key="2">
    <source>
        <dbReference type="EMBL" id="PMS27217.1"/>
    </source>
</evidence>
<dbReference type="CDD" id="cd03801">
    <property type="entry name" value="GT4_PimA-like"/>
    <property type="match status" value="1"/>
</dbReference>
<name>A0A2N7WCU5_9BURK</name>
<dbReference type="EMBL" id="PNYB01000003">
    <property type="protein sequence ID" value="PMS27217.1"/>
    <property type="molecule type" value="Genomic_DNA"/>
</dbReference>
<dbReference type="PANTHER" id="PTHR45947">
    <property type="entry name" value="SULFOQUINOVOSYL TRANSFERASE SQD2"/>
    <property type="match status" value="1"/>
</dbReference>
<evidence type="ECO:0000313" key="3">
    <source>
        <dbReference type="Proteomes" id="UP000235347"/>
    </source>
</evidence>
<dbReference type="Pfam" id="PF00534">
    <property type="entry name" value="Glycos_transf_1"/>
    <property type="match status" value="1"/>
</dbReference>
<evidence type="ECO:0000259" key="1">
    <source>
        <dbReference type="Pfam" id="PF00534"/>
    </source>
</evidence>
<reference evidence="2 3" key="1">
    <citation type="submission" date="2018-01" db="EMBL/GenBank/DDBJ databases">
        <title>Whole genome analyses suggest that Burkholderia sensu lato contains two further novel genera in the rhizoxinica-symbiotica group Mycetohabitans gen. nov., and Trinickia gen. nov.: implications for the evolution of diazotrophy and nodulation in the Burkholderiaceae.</title>
        <authorList>
            <person name="Estrada-de los Santos P."/>
            <person name="Palmer M."/>
            <person name="Chavez-Ramirez B."/>
            <person name="Beukes C."/>
            <person name="Steenkamp E.T."/>
            <person name="Hirsch A.M."/>
            <person name="Manyaka P."/>
            <person name="Maluk M."/>
            <person name="Lafos M."/>
            <person name="Crook M."/>
            <person name="Gross E."/>
            <person name="Simon M.F."/>
            <person name="Bueno dos Reis Junior F."/>
            <person name="Poole P.S."/>
            <person name="Venter S.N."/>
            <person name="James E.K."/>
        </authorList>
    </citation>
    <scope>NUCLEOTIDE SEQUENCE [LARGE SCALE GENOMIC DNA]</scope>
    <source>
        <strain evidence="2 3">GP25-8</strain>
    </source>
</reference>
<organism evidence="2 3">
    <name type="scientific">Trinickia soli</name>
    <dbReference type="NCBI Taxonomy" id="380675"/>
    <lineage>
        <taxon>Bacteria</taxon>
        <taxon>Pseudomonadati</taxon>
        <taxon>Pseudomonadota</taxon>
        <taxon>Betaproteobacteria</taxon>
        <taxon>Burkholderiales</taxon>
        <taxon>Burkholderiaceae</taxon>
        <taxon>Trinickia</taxon>
    </lineage>
</organism>
<protein>
    <submittedName>
        <fullName evidence="2">Glycosyl transferase</fullName>
    </submittedName>
</protein>
<dbReference type="SUPFAM" id="SSF53756">
    <property type="entry name" value="UDP-Glycosyltransferase/glycogen phosphorylase"/>
    <property type="match status" value="1"/>
</dbReference>
<feature type="domain" description="Glycosyl transferase family 1" evidence="1">
    <location>
        <begin position="194"/>
        <end position="337"/>
    </location>
</feature>
<dbReference type="Gene3D" id="3.40.50.2000">
    <property type="entry name" value="Glycogen Phosphorylase B"/>
    <property type="match status" value="1"/>
</dbReference>
<sequence>MTATVTIFHNVVWSRHKGAVFSALHTLSAVGTIRYAMVQIADTETDRLGFSDVDYSFHRYPMRKLFDGCYDEVPTWRMMVRLTTEVLRAKSQLVVLPGYHRPEYWAMLAACIVTRKRRAVFCDSTAFDRPRRLLTSIPKRIFFSLCDGYFGFGERSREYLMSLGAKRERIFVPCQAAALPRSFLPERALAERVTARRDGALAFLYVGRLSEEKGIETLLDAFELVHEKQPAATLRIVGTGALNDALHVRVQSLALGDAVQFVGSLQDEPLSREYFGATCLVLPSHSEPWGLVVNEALSHGCPAVVSDRCGCLPELIVEGVTGCSFPAGDVQALALTLLDAAWRFHDSEQTARACIECIAHFDPRAAAANIERGCAAMLCGPADGRAAARMGGTPQ</sequence>
<keyword evidence="2" id="KW-0808">Transferase</keyword>
<accession>A0A2N7WCU5</accession>
<dbReference type="GO" id="GO:0016757">
    <property type="term" value="F:glycosyltransferase activity"/>
    <property type="evidence" value="ECO:0007669"/>
    <property type="project" value="InterPro"/>
</dbReference>
<dbReference type="RefSeq" id="WP_102608789.1">
    <property type="nucleotide sequence ID" value="NZ_CADIKD010000001.1"/>
</dbReference>
<gene>
    <name evidence="2" type="ORF">C0Z19_05615</name>
</gene>